<gene>
    <name evidence="2" type="ORF">BVC80_1835g375</name>
</gene>
<keyword evidence="3" id="KW-1185">Reference proteome</keyword>
<organism evidence="2 3">
    <name type="scientific">Macleaya cordata</name>
    <name type="common">Five-seeded plume-poppy</name>
    <name type="synonym">Bocconia cordata</name>
    <dbReference type="NCBI Taxonomy" id="56857"/>
    <lineage>
        <taxon>Eukaryota</taxon>
        <taxon>Viridiplantae</taxon>
        <taxon>Streptophyta</taxon>
        <taxon>Embryophyta</taxon>
        <taxon>Tracheophyta</taxon>
        <taxon>Spermatophyta</taxon>
        <taxon>Magnoliopsida</taxon>
        <taxon>Ranunculales</taxon>
        <taxon>Papaveraceae</taxon>
        <taxon>Papaveroideae</taxon>
        <taxon>Macleaya</taxon>
    </lineage>
</organism>
<comment type="caution">
    <text evidence="2">The sequence shown here is derived from an EMBL/GenBank/DDBJ whole genome shotgun (WGS) entry which is preliminary data.</text>
</comment>
<evidence type="ECO:0000313" key="2">
    <source>
        <dbReference type="EMBL" id="OVA17970.1"/>
    </source>
</evidence>
<dbReference type="InParanoid" id="A0A200R5K2"/>
<feature type="region of interest" description="Disordered" evidence="1">
    <location>
        <begin position="56"/>
        <end position="81"/>
    </location>
</feature>
<sequence length="134" mass="15796">MEEMMKQEMMKMRRVEQQKQHQQPLSKAKDEMKMSANLTRPMVRLGLDRNFHNFGPVHTKMVPNSEPSENKTFNGNQNPKWQQGSACELESLVKVYRLKVESELLEIRDGVMKPLDSHSIGKLYMVHWLVAWHF</sequence>
<feature type="compositionally biased region" description="Polar residues" evidence="1">
    <location>
        <begin position="65"/>
        <end position="81"/>
    </location>
</feature>
<dbReference type="AlphaFoldDB" id="A0A200R5K2"/>
<dbReference type="EMBL" id="MVGT01000437">
    <property type="protein sequence ID" value="OVA17970.1"/>
    <property type="molecule type" value="Genomic_DNA"/>
</dbReference>
<feature type="compositionally biased region" description="Basic and acidic residues" evidence="1">
    <location>
        <begin position="1"/>
        <end position="19"/>
    </location>
</feature>
<proteinExistence type="predicted"/>
<protein>
    <submittedName>
        <fullName evidence="2">Uncharacterized protein</fullName>
    </submittedName>
</protein>
<name>A0A200R5K2_MACCD</name>
<feature type="region of interest" description="Disordered" evidence="1">
    <location>
        <begin position="1"/>
        <end position="32"/>
    </location>
</feature>
<evidence type="ECO:0000256" key="1">
    <source>
        <dbReference type="SAM" id="MobiDB-lite"/>
    </source>
</evidence>
<accession>A0A200R5K2</accession>
<reference evidence="2 3" key="1">
    <citation type="journal article" date="2017" name="Mol. Plant">
        <title>The Genome of Medicinal Plant Macleaya cordata Provides New Insights into Benzylisoquinoline Alkaloids Metabolism.</title>
        <authorList>
            <person name="Liu X."/>
            <person name="Liu Y."/>
            <person name="Huang P."/>
            <person name="Ma Y."/>
            <person name="Qing Z."/>
            <person name="Tang Q."/>
            <person name="Cao H."/>
            <person name="Cheng P."/>
            <person name="Zheng Y."/>
            <person name="Yuan Z."/>
            <person name="Zhou Y."/>
            <person name="Liu J."/>
            <person name="Tang Z."/>
            <person name="Zhuo Y."/>
            <person name="Zhang Y."/>
            <person name="Yu L."/>
            <person name="Huang J."/>
            <person name="Yang P."/>
            <person name="Peng Q."/>
            <person name="Zhang J."/>
            <person name="Jiang W."/>
            <person name="Zhang Z."/>
            <person name="Lin K."/>
            <person name="Ro D.K."/>
            <person name="Chen X."/>
            <person name="Xiong X."/>
            <person name="Shang Y."/>
            <person name="Huang S."/>
            <person name="Zeng J."/>
        </authorList>
    </citation>
    <scope>NUCLEOTIDE SEQUENCE [LARGE SCALE GENOMIC DNA]</scope>
    <source>
        <strain evidence="3">cv. BLH2017</strain>
        <tissue evidence="2">Root</tissue>
    </source>
</reference>
<evidence type="ECO:0000313" key="3">
    <source>
        <dbReference type="Proteomes" id="UP000195402"/>
    </source>
</evidence>
<dbReference type="Proteomes" id="UP000195402">
    <property type="component" value="Unassembled WGS sequence"/>
</dbReference>